<evidence type="ECO:0000256" key="4">
    <source>
        <dbReference type="ARBA" id="ARBA00022475"/>
    </source>
</evidence>
<reference evidence="13" key="1">
    <citation type="submission" date="2021-12" db="EMBL/GenBank/DDBJ databases">
        <authorList>
            <person name="King R."/>
        </authorList>
    </citation>
    <scope>NUCLEOTIDE SEQUENCE</scope>
</reference>
<dbReference type="GO" id="GO:0005921">
    <property type="term" value="C:gap junction"/>
    <property type="evidence" value="ECO:0007669"/>
    <property type="project" value="UniProtKB-SubCell"/>
</dbReference>
<feature type="transmembrane region" description="Helical" evidence="12">
    <location>
        <begin position="108"/>
        <end position="130"/>
    </location>
</feature>
<evidence type="ECO:0000256" key="10">
    <source>
        <dbReference type="ARBA" id="ARBA00023136"/>
    </source>
</evidence>
<evidence type="ECO:0000256" key="5">
    <source>
        <dbReference type="ARBA" id="ARBA00022692"/>
    </source>
</evidence>
<gene>
    <name evidence="12" type="primary">inx</name>
    <name evidence="13" type="ORF">BEMITA_LOCUS4015</name>
</gene>
<evidence type="ECO:0000256" key="1">
    <source>
        <dbReference type="ARBA" id="ARBA00004610"/>
    </source>
</evidence>
<organism evidence="13 14">
    <name type="scientific">Bemisia tabaci</name>
    <name type="common">Sweetpotato whitefly</name>
    <name type="synonym">Aleurodes tabaci</name>
    <dbReference type="NCBI Taxonomy" id="7038"/>
    <lineage>
        <taxon>Eukaryota</taxon>
        <taxon>Metazoa</taxon>
        <taxon>Ecdysozoa</taxon>
        <taxon>Arthropoda</taxon>
        <taxon>Hexapoda</taxon>
        <taxon>Insecta</taxon>
        <taxon>Pterygota</taxon>
        <taxon>Neoptera</taxon>
        <taxon>Paraneoptera</taxon>
        <taxon>Hemiptera</taxon>
        <taxon>Sternorrhyncha</taxon>
        <taxon>Aleyrodoidea</taxon>
        <taxon>Aleyrodidae</taxon>
        <taxon>Aleyrodinae</taxon>
        <taxon>Bemisia</taxon>
    </lineage>
</organism>
<dbReference type="KEGG" id="btab:109040885"/>
<evidence type="ECO:0000256" key="2">
    <source>
        <dbReference type="ARBA" id="ARBA00004651"/>
    </source>
</evidence>
<dbReference type="GO" id="GO:0005243">
    <property type="term" value="F:gap junction channel activity"/>
    <property type="evidence" value="ECO:0007669"/>
    <property type="project" value="TreeGrafter"/>
</dbReference>
<evidence type="ECO:0000256" key="7">
    <source>
        <dbReference type="ARBA" id="ARBA00022949"/>
    </source>
</evidence>
<evidence type="ECO:0000256" key="8">
    <source>
        <dbReference type="ARBA" id="ARBA00022989"/>
    </source>
</evidence>
<keyword evidence="4" id="KW-1003">Cell membrane</keyword>
<keyword evidence="11 12" id="KW-0407">Ion channel</keyword>
<evidence type="ECO:0000256" key="3">
    <source>
        <dbReference type="ARBA" id="ARBA00022448"/>
    </source>
</evidence>
<proteinExistence type="inferred from homology"/>
<evidence type="ECO:0000256" key="11">
    <source>
        <dbReference type="ARBA" id="ARBA00023303"/>
    </source>
</evidence>
<keyword evidence="9 12" id="KW-0406">Ion transport</keyword>
<dbReference type="PANTHER" id="PTHR11893:SF41">
    <property type="entry name" value="INNEXIN INX2"/>
    <property type="match status" value="1"/>
</dbReference>
<feature type="transmembrane region" description="Helical" evidence="12">
    <location>
        <begin position="267"/>
        <end position="294"/>
    </location>
</feature>
<dbReference type="PROSITE" id="PS51013">
    <property type="entry name" value="PANNEXIN"/>
    <property type="match status" value="1"/>
</dbReference>
<keyword evidence="8 12" id="KW-1133">Transmembrane helix</keyword>
<keyword evidence="6" id="KW-0303">Gap junction</keyword>
<dbReference type="GO" id="GO:0034220">
    <property type="term" value="P:monoatomic ion transmembrane transport"/>
    <property type="evidence" value="ECO:0007669"/>
    <property type="project" value="UniProtKB-KW"/>
</dbReference>
<keyword evidence="3 12" id="KW-0813">Transport</keyword>
<evidence type="ECO:0000313" key="13">
    <source>
        <dbReference type="EMBL" id="CAH0384718.1"/>
    </source>
</evidence>
<name>A0A9P0A515_BEMTA</name>
<sequence length="359" mass="41635">MFDVFGSVKGLLKIDQVCIDNNIFRLHYKATVIILIAFSLLVTSRQYIGDPIDCIVDEIPLSVMDTYCWIHSTFTIPNRLGGRVGKDVLQPGVASHVEGEDEVKYHQYYQWVCFVLFFQAMLFYVPRYLWKTWEGGRIKMLVLDLNCPVVSEDCKNERKKLLVDYFATNLHTQNFYAVRFFICEVLNFINVIAQIYFMDYFLDGEFSSYGSDVLKYTEMEPDDKGNPMNKVFPKLTKCTFHKYGPSGTVQKFDGLCVLPLNIVNEKIYVFLWFWFIILTVLTGLALIFRAIVILGPQTRLYLLRARSRLAPQDQIETIARKCQIGDWFVLYQLGKNIDPLIYKELVADLAKKLEGKETV</sequence>
<keyword evidence="14" id="KW-1185">Reference proteome</keyword>
<keyword evidence="7" id="KW-0965">Cell junction</keyword>
<comment type="subcellular location">
    <subcellularLocation>
        <location evidence="1">Cell junction</location>
        <location evidence="1">Gap junction</location>
    </subcellularLocation>
    <subcellularLocation>
        <location evidence="2 12">Cell membrane</location>
        <topology evidence="2 12">Multi-pass membrane protein</topology>
    </subcellularLocation>
</comment>
<dbReference type="OrthoDB" id="5867527at2759"/>
<comment type="function">
    <text evidence="12">Structural component of the gap junctions.</text>
</comment>
<evidence type="ECO:0000256" key="12">
    <source>
        <dbReference type="RuleBase" id="RU010713"/>
    </source>
</evidence>
<keyword evidence="10 12" id="KW-0472">Membrane</keyword>
<dbReference type="PRINTS" id="PR01262">
    <property type="entry name" value="INNEXIN"/>
</dbReference>
<comment type="similarity">
    <text evidence="12">Belongs to the pannexin family.</text>
</comment>
<feature type="transmembrane region" description="Helical" evidence="12">
    <location>
        <begin position="176"/>
        <end position="197"/>
    </location>
</feature>
<dbReference type="Pfam" id="PF00876">
    <property type="entry name" value="Innexin"/>
    <property type="match status" value="1"/>
</dbReference>
<evidence type="ECO:0000256" key="9">
    <source>
        <dbReference type="ARBA" id="ARBA00023065"/>
    </source>
</evidence>
<dbReference type="EMBL" id="OU963863">
    <property type="protein sequence ID" value="CAH0384718.1"/>
    <property type="molecule type" value="Genomic_DNA"/>
</dbReference>
<dbReference type="AlphaFoldDB" id="A0A9P0A515"/>
<keyword evidence="5 12" id="KW-0812">Transmembrane</keyword>
<dbReference type="GO" id="GO:0005886">
    <property type="term" value="C:plasma membrane"/>
    <property type="evidence" value="ECO:0007669"/>
    <property type="project" value="UniProtKB-SubCell"/>
</dbReference>
<dbReference type="Proteomes" id="UP001152759">
    <property type="component" value="Chromosome 2"/>
</dbReference>
<feature type="transmembrane region" description="Helical" evidence="12">
    <location>
        <begin position="30"/>
        <end position="48"/>
    </location>
</feature>
<evidence type="ECO:0000256" key="6">
    <source>
        <dbReference type="ARBA" id="ARBA00022868"/>
    </source>
</evidence>
<dbReference type="PANTHER" id="PTHR11893">
    <property type="entry name" value="INNEXIN"/>
    <property type="match status" value="1"/>
</dbReference>
<protein>
    <recommendedName>
        <fullName evidence="12">Innexin</fullName>
    </recommendedName>
</protein>
<evidence type="ECO:0000313" key="14">
    <source>
        <dbReference type="Proteomes" id="UP001152759"/>
    </source>
</evidence>
<accession>A0A9P0A515</accession>
<dbReference type="InterPro" id="IPR000990">
    <property type="entry name" value="Innexin"/>
</dbReference>
<dbReference type="GO" id="GO:0007602">
    <property type="term" value="P:phototransduction"/>
    <property type="evidence" value="ECO:0007669"/>
    <property type="project" value="TreeGrafter"/>
</dbReference>